<reference evidence="1" key="1">
    <citation type="submission" date="2020-09" db="EMBL/GenBank/DDBJ databases">
        <title>Iningainema tapete sp. nov. (Scytonemataceae, Cyanobacteria) from greenhouses in central Florida (USA) produces two types of nodularin with biosynthetic potential for microcystin-LR and anabaenopeptins.</title>
        <authorList>
            <person name="Berthold D.E."/>
            <person name="Lefler F.W."/>
            <person name="Huang I.-S."/>
            <person name="Abdulla H."/>
            <person name="Zimba P.V."/>
            <person name="Laughinghouse H.D. IV."/>
        </authorList>
    </citation>
    <scope>NUCLEOTIDE SEQUENCE</scope>
    <source>
        <strain evidence="1">BLCCT55</strain>
    </source>
</reference>
<evidence type="ECO:0000313" key="2">
    <source>
        <dbReference type="Proteomes" id="UP000629098"/>
    </source>
</evidence>
<organism evidence="1 2">
    <name type="scientific">Iningainema tapete BLCC-T55</name>
    <dbReference type="NCBI Taxonomy" id="2748662"/>
    <lineage>
        <taxon>Bacteria</taxon>
        <taxon>Bacillati</taxon>
        <taxon>Cyanobacteriota</taxon>
        <taxon>Cyanophyceae</taxon>
        <taxon>Nostocales</taxon>
        <taxon>Scytonemataceae</taxon>
        <taxon>Iningainema tapete</taxon>
    </lineage>
</organism>
<proteinExistence type="predicted"/>
<protein>
    <submittedName>
        <fullName evidence="1">Uncharacterized protein</fullName>
    </submittedName>
</protein>
<dbReference type="RefSeq" id="WP_190838656.1">
    <property type="nucleotide sequence ID" value="NZ_CAWPPI010000133.1"/>
</dbReference>
<name>A0A8J6XP28_9CYAN</name>
<evidence type="ECO:0000313" key="1">
    <source>
        <dbReference type="EMBL" id="MBD2778673.1"/>
    </source>
</evidence>
<sequence>MTKPNFSTMTKSELKQYLIEHQNDNEAFEALMDKIYAEPESKLYTVDDVEILENLIKAKRRSV</sequence>
<dbReference type="AlphaFoldDB" id="A0A8J6XP28"/>
<gene>
    <name evidence="1" type="ORF">ICL16_43175</name>
</gene>
<dbReference type="EMBL" id="JACXAE010000133">
    <property type="protein sequence ID" value="MBD2778673.1"/>
    <property type="molecule type" value="Genomic_DNA"/>
</dbReference>
<accession>A0A8J6XP28</accession>
<keyword evidence="2" id="KW-1185">Reference proteome</keyword>
<dbReference type="Pfam" id="PF21826">
    <property type="entry name" value="DUF6887"/>
    <property type="match status" value="1"/>
</dbReference>
<dbReference type="Proteomes" id="UP000629098">
    <property type="component" value="Unassembled WGS sequence"/>
</dbReference>
<comment type="caution">
    <text evidence="1">The sequence shown here is derived from an EMBL/GenBank/DDBJ whole genome shotgun (WGS) entry which is preliminary data.</text>
</comment>
<dbReference type="InterPro" id="IPR054053">
    <property type="entry name" value="DUF6887"/>
</dbReference>